<protein>
    <submittedName>
        <fullName evidence="2">Cupin fold metalloprotein, WbuC family</fullName>
    </submittedName>
</protein>
<evidence type="ECO:0000313" key="3">
    <source>
        <dbReference type="Proteomes" id="UP000297693"/>
    </source>
</evidence>
<dbReference type="InterPro" id="IPR011051">
    <property type="entry name" value="RmlC_Cupin_sf"/>
</dbReference>
<dbReference type="NCBIfam" id="TIGR04366">
    <property type="entry name" value="cupin_WbuC"/>
    <property type="match status" value="1"/>
</dbReference>
<organism evidence="2 3">
    <name type="scientific">Leptospira ognonensis</name>
    <dbReference type="NCBI Taxonomy" id="2484945"/>
    <lineage>
        <taxon>Bacteria</taxon>
        <taxon>Pseudomonadati</taxon>
        <taxon>Spirochaetota</taxon>
        <taxon>Spirochaetia</taxon>
        <taxon>Leptospirales</taxon>
        <taxon>Leptospiraceae</taxon>
        <taxon>Leptospira</taxon>
    </lineage>
</organism>
<evidence type="ECO:0000313" key="2">
    <source>
        <dbReference type="EMBL" id="TGL63138.1"/>
    </source>
</evidence>
<dbReference type="InterPro" id="IPR014710">
    <property type="entry name" value="RmlC-like_jellyroll"/>
</dbReference>
<gene>
    <name evidence="2" type="ORF">EHQ58_01435</name>
</gene>
<dbReference type="OrthoDB" id="981227at2"/>
<sequence length="157" mass="17951">MQEIQLIDHKLFEKVISEAKSSPRKRKNFNFHQLTEVYQRFLNVLTTSTYVSVHRHKSDPKPETFVILQGEVGFLIFNDDGSVREKHLLSSKGPVVGIDIQPGVWHNLVCLSDVAVCFEGKSGPYIETSDKEFHSLYPAEGESESETKLKEWKALFL</sequence>
<dbReference type="EMBL" id="RQGD01000005">
    <property type="protein sequence ID" value="TGL63138.1"/>
    <property type="molecule type" value="Genomic_DNA"/>
</dbReference>
<keyword evidence="3" id="KW-1185">Reference proteome</keyword>
<dbReference type="Proteomes" id="UP000297693">
    <property type="component" value="Unassembled WGS sequence"/>
</dbReference>
<dbReference type="CDD" id="cd07005">
    <property type="entry name" value="cupin_WbuC-like"/>
    <property type="match status" value="1"/>
</dbReference>
<accession>A0A4R9K917</accession>
<dbReference type="SUPFAM" id="SSF51182">
    <property type="entry name" value="RmlC-like cupins"/>
    <property type="match status" value="1"/>
</dbReference>
<comment type="caution">
    <text evidence="2">The sequence shown here is derived from an EMBL/GenBank/DDBJ whole genome shotgun (WGS) entry which is preliminary data.</text>
</comment>
<dbReference type="RefSeq" id="WP_135621558.1">
    <property type="nucleotide sequence ID" value="NZ_RQGD01000005.1"/>
</dbReference>
<dbReference type="InterPro" id="IPR046058">
    <property type="entry name" value="WbuC_cupin"/>
</dbReference>
<name>A0A4R9K917_9LEPT</name>
<dbReference type="AlphaFoldDB" id="A0A4R9K917"/>
<dbReference type="InterPro" id="IPR027565">
    <property type="entry name" value="Cupin_WbuC"/>
</dbReference>
<proteinExistence type="predicted"/>
<evidence type="ECO:0000259" key="1">
    <source>
        <dbReference type="Pfam" id="PF19480"/>
    </source>
</evidence>
<feature type="domain" description="Cupin fold metalloprotein WbuC cupin" evidence="1">
    <location>
        <begin position="7"/>
        <end position="89"/>
    </location>
</feature>
<reference evidence="2" key="1">
    <citation type="journal article" date="2019" name="PLoS Negl. Trop. Dis.">
        <title>Revisiting the worldwide diversity of Leptospira species in the environment.</title>
        <authorList>
            <person name="Vincent A.T."/>
            <person name="Schiettekatte O."/>
            <person name="Bourhy P."/>
            <person name="Veyrier F.J."/>
            <person name="Picardeau M."/>
        </authorList>
    </citation>
    <scope>NUCLEOTIDE SEQUENCE [LARGE SCALE GENOMIC DNA]</scope>
    <source>
        <strain evidence="2">201702476</strain>
    </source>
</reference>
<dbReference type="Gene3D" id="2.60.120.10">
    <property type="entry name" value="Jelly Rolls"/>
    <property type="match status" value="1"/>
</dbReference>
<dbReference type="Pfam" id="PF19480">
    <property type="entry name" value="DUF6016"/>
    <property type="match status" value="1"/>
</dbReference>